<dbReference type="AlphaFoldDB" id="A0A645HTV3"/>
<dbReference type="Gene3D" id="3.40.50.2020">
    <property type="match status" value="1"/>
</dbReference>
<accession>A0A645HTV3</accession>
<reference evidence="3" key="1">
    <citation type="submission" date="2019-08" db="EMBL/GenBank/DDBJ databases">
        <authorList>
            <person name="Kucharzyk K."/>
            <person name="Murdoch R.W."/>
            <person name="Higgins S."/>
            <person name="Loffler F."/>
        </authorList>
    </citation>
    <scope>NUCLEOTIDE SEQUENCE</scope>
</reference>
<gene>
    <name evidence="3" type="primary">purF_56</name>
    <name evidence="3" type="ORF">SDC9_189183</name>
</gene>
<organism evidence="3">
    <name type="scientific">bioreactor metagenome</name>
    <dbReference type="NCBI Taxonomy" id="1076179"/>
    <lineage>
        <taxon>unclassified sequences</taxon>
        <taxon>metagenomes</taxon>
        <taxon>ecological metagenomes</taxon>
    </lineage>
</organism>
<protein>
    <submittedName>
        <fullName evidence="3">Amidophosphoribosyltransferase</fullName>
        <ecNumber evidence="3">2.4.2.14</ecNumber>
    </submittedName>
</protein>
<dbReference type="GO" id="GO:0004044">
    <property type="term" value="F:amidophosphoribosyltransferase activity"/>
    <property type="evidence" value="ECO:0007669"/>
    <property type="project" value="UniProtKB-EC"/>
</dbReference>
<evidence type="ECO:0000256" key="2">
    <source>
        <dbReference type="ARBA" id="ARBA00022962"/>
    </source>
</evidence>
<dbReference type="InterPro" id="IPR029057">
    <property type="entry name" value="PRTase-like"/>
</dbReference>
<dbReference type="SUPFAM" id="SSF53271">
    <property type="entry name" value="PRTase-like"/>
    <property type="match status" value="1"/>
</dbReference>
<name>A0A645HTV3_9ZZZZ</name>
<sequence length="153" mass="16878">MGRTFIQPSQSLRERGVKLKLNAMKRIVHGKKLVLVDDSIVRGTTSKKIVEMLRLAGAREVHMMISSPPVKYPCYFGIDTPSHEELIGAKKSVEEIRKVIGADSLSYLTVEDLLKTVEGAGCNFCVGCFSGEYPVDIEKANKETEGMDLSADE</sequence>
<dbReference type="PANTHER" id="PTHR11907">
    <property type="entry name" value="AMIDOPHOSPHORIBOSYLTRANSFERASE"/>
    <property type="match status" value="1"/>
</dbReference>
<keyword evidence="1 3" id="KW-0808">Transferase</keyword>
<keyword evidence="3" id="KW-0328">Glycosyltransferase</keyword>
<proteinExistence type="predicted"/>
<keyword evidence="2" id="KW-0315">Glutamine amidotransferase</keyword>
<evidence type="ECO:0000256" key="1">
    <source>
        <dbReference type="ARBA" id="ARBA00022679"/>
    </source>
</evidence>
<evidence type="ECO:0000313" key="3">
    <source>
        <dbReference type="EMBL" id="MPN41629.1"/>
    </source>
</evidence>
<comment type="caution">
    <text evidence="3">The sequence shown here is derived from an EMBL/GenBank/DDBJ whole genome shotgun (WGS) entry which is preliminary data.</text>
</comment>
<dbReference type="EC" id="2.4.2.14" evidence="3"/>
<dbReference type="EMBL" id="VSSQ01098805">
    <property type="protein sequence ID" value="MPN41629.1"/>
    <property type="molecule type" value="Genomic_DNA"/>
</dbReference>
<dbReference type="InterPro" id="IPR000836">
    <property type="entry name" value="PRTase_dom"/>
</dbReference>
<dbReference type="CDD" id="cd06223">
    <property type="entry name" value="PRTases_typeI"/>
    <property type="match status" value="1"/>
</dbReference>